<dbReference type="Pfam" id="PF01841">
    <property type="entry name" value="Transglut_core"/>
    <property type="match status" value="1"/>
</dbReference>
<feature type="domain" description="Transglutaminase-like" evidence="1">
    <location>
        <begin position="65"/>
        <end position="129"/>
    </location>
</feature>
<comment type="caution">
    <text evidence="2">The sequence shown here is derived from an EMBL/GenBank/DDBJ whole genome shotgun (WGS) entry which is preliminary data.</text>
</comment>
<gene>
    <name evidence="2" type="ORF">COC19_07605</name>
</gene>
<protein>
    <submittedName>
        <fullName evidence="2">Cro/Cl family transcriptional regulator</fullName>
    </submittedName>
</protein>
<dbReference type="PANTHER" id="PTHR33490">
    <property type="entry name" value="BLR5614 PROTEIN-RELATED"/>
    <property type="match status" value="1"/>
</dbReference>
<dbReference type="InterPro" id="IPR002931">
    <property type="entry name" value="Transglutaminase-like"/>
</dbReference>
<dbReference type="Proteomes" id="UP000218172">
    <property type="component" value="Unassembled WGS sequence"/>
</dbReference>
<reference evidence="3" key="1">
    <citation type="submission" date="2017-08" db="EMBL/GenBank/DDBJ databases">
        <title>A dynamic microbial community with high functional redundancy inhabits the cold, oxic subseafloor aquifer.</title>
        <authorList>
            <person name="Tully B.J."/>
            <person name="Wheat C.G."/>
            <person name="Glazer B.T."/>
            <person name="Huber J.A."/>
        </authorList>
    </citation>
    <scope>NUCLEOTIDE SEQUENCE [LARGE SCALE GENOMIC DNA]</scope>
</reference>
<dbReference type="PANTHER" id="PTHR33490:SF3">
    <property type="entry name" value="CONSERVED INTEGRAL MEMBRANE PROTEIN"/>
    <property type="match status" value="1"/>
</dbReference>
<dbReference type="SMART" id="SM00460">
    <property type="entry name" value="TGc"/>
    <property type="match status" value="1"/>
</dbReference>
<dbReference type="Gene3D" id="3.10.620.30">
    <property type="match status" value="1"/>
</dbReference>
<proteinExistence type="predicted"/>
<dbReference type="EMBL" id="NVQR01000134">
    <property type="protein sequence ID" value="PCH59099.1"/>
    <property type="molecule type" value="Genomic_DNA"/>
</dbReference>
<accession>A0A2A4MFT4</accession>
<evidence type="ECO:0000313" key="2">
    <source>
        <dbReference type="EMBL" id="PCH59099.1"/>
    </source>
</evidence>
<sequence length="193" mass="21669">MQAYLQSSEQIDWQTPTLVTQAQSLAEGLDSQLDIAKACFEFVRDHIKHSLDYRLNPVTCKASDVLKHGTGYCYAKSHLLAALLRANGIPAGLCYQRLTIENNNPPFCLHGLNAVYLEDYGWYRIDARGNKTGVDAQFRPPLEQLAFPILIAGEIDLPEIWTEPLDLIVNYLQSHKHFDAAAKNLPDIQLISC</sequence>
<dbReference type="SUPFAM" id="SSF54001">
    <property type="entry name" value="Cysteine proteinases"/>
    <property type="match status" value="1"/>
</dbReference>
<dbReference type="InterPro" id="IPR038765">
    <property type="entry name" value="Papain-like_cys_pep_sf"/>
</dbReference>
<name>A0A2A4MFT4_9GAMM</name>
<evidence type="ECO:0000259" key="1">
    <source>
        <dbReference type="SMART" id="SM00460"/>
    </source>
</evidence>
<dbReference type="AlphaFoldDB" id="A0A2A4MFT4"/>
<evidence type="ECO:0000313" key="3">
    <source>
        <dbReference type="Proteomes" id="UP000218172"/>
    </source>
</evidence>
<organism evidence="2 3">
    <name type="scientific">SAR86 cluster bacterium</name>
    <dbReference type="NCBI Taxonomy" id="2030880"/>
    <lineage>
        <taxon>Bacteria</taxon>
        <taxon>Pseudomonadati</taxon>
        <taxon>Pseudomonadota</taxon>
        <taxon>Gammaproteobacteria</taxon>
        <taxon>SAR86 cluster</taxon>
    </lineage>
</organism>